<reference evidence="2 3" key="1">
    <citation type="journal article" date="2017" name="Gigascience">
        <title>Genome sequence of the small brown planthopper, Laodelphax striatellus.</title>
        <authorList>
            <person name="Zhu J."/>
            <person name="Jiang F."/>
            <person name="Wang X."/>
            <person name="Yang P."/>
            <person name="Bao Y."/>
            <person name="Zhao W."/>
            <person name="Wang W."/>
            <person name="Lu H."/>
            <person name="Wang Q."/>
            <person name="Cui N."/>
            <person name="Li J."/>
            <person name="Chen X."/>
            <person name="Luo L."/>
            <person name="Yu J."/>
            <person name="Kang L."/>
            <person name="Cui F."/>
        </authorList>
    </citation>
    <scope>NUCLEOTIDE SEQUENCE [LARGE SCALE GENOMIC DNA]</scope>
    <source>
        <strain evidence="2">Lst14</strain>
    </source>
</reference>
<dbReference type="InParanoid" id="A0A482WP26"/>
<evidence type="ECO:0000313" key="2">
    <source>
        <dbReference type="EMBL" id="RZF35253.1"/>
    </source>
</evidence>
<organism evidence="2 3">
    <name type="scientific">Laodelphax striatellus</name>
    <name type="common">Small brown planthopper</name>
    <name type="synonym">Delphax striatella</name>
    <dbReference type="NCBI Taxonomy" id="195883"/>
    <lineage>
        <taxon>Eukaryota</taxon>
        <taxon>Metazoa</taxon>
        <taxon>Ecdysozoa</taxon>
        <taxon>Arthropoda</taxon>
        <taxon>Hexapoda</taxon>
        <taxon>Insecta</taxon>
        <taxon>Pterygota</taxon>
        <taxon>Neoptera</taxon>
        <taxon>Paraneoptera</taxon>
        <taxon>Hemiptera</taxon>
        <taxon>Auchenorrhyncha</taxon>
        <taxon>Fulgoroidea</taxon>
        <taxon>Delphacidae</taxon>
        <taxon>Criomorphinae</taxon>
        <taxon>Laodelphax</taxon>
    </lineage>
</organism>
<dbReference type="Proteomes" id="UP000291343">
    <property type="component" value="Unassembled WGS sequence"/>
</dbReference>
<accession>A0A482WP26</accession>
<evidence type="ECO:0000313" key="3">
    <source>
        <dbReference type="Proteomes" id="UP000291343"/>
    </source>
</evidence>
<comment type="caution">
    <text evidence="2">The sequence shown here is derived from an EMBL/GenBank/DDBJ whole genome shotgun (WGS) entry which is preliminary data.</text>
</comment>
<keyword evidence="3" id="KW-1185">Reference proteome</keyword>
<proteinExistence type="predicted"/>
<gene>
    <name evidence="2" type="ORF">LSTR_LSTR012220</name>
</gene>
<name>A0A482WP26_LAOST</name>
<feature type="region of interest" description="Disordered" evidence="1">
    <location>
        <begin position="17"/>
        <end position="41"/>
    </location>
</feature>
<protein>
    <submittedName>
        <fullName evidence="2">Uncharacterized protein</fullName>
    </submittedName>
</protein>
<feature type="compositionally biased region" description="Acidic residues" evidence="1">
    <location>
        <begin position="17"/>
        <end position="30"/>
    </location>
</feature>
<dbReference type="AlphaFoldDB" id="A0A482WP26"/>
<sequence>MTIYCYQHPHAFDPCDDCESEELERDEEASGGDPPPLPPANCQTVFSSGVVSTSTAATVAHVSSVGRTVMSSSDELMSGRQLGSSSSLFVSVVHSGERGMCAELAPPCQRQNKT</sequence>
<dbReference type="EMBL" id="QKKF02029051">
    <property type="protein sequence ID" value="RZF35253.1"/>
    <property type="molecule type" value="Genomic_DNA"/>
</dbReference>
<evidence type="ECO:0000256" key="1">
    <source>
        <dbReference type="SAM" id="MobiDB-lite"/>
    </source>
</evidence>